<protein>
    <recommendedName>
        <fullName evidence="3">Esterase YqiA</fullName>
    </recommendedName>
</protein>
<organism evidence="1 2">
    <name type="scientific">Bacteroides uniformis</name>
    <dbReference type="NCBI Taxonomy" id="820"/>
    <lineage>
        <taxon>Bacteria</taxon>
        <taxon>Pseudomonadati</taxon>
        <taxon>Bacteroidota</taxon>
        <taxon>Bacteroidia</taxon>
        <taxon>Bacteroidales</taxon>
        <taxon>Bacteroidaceae</taxon>
        <taxon>Bacteroides</taxon>
    </lineage>
</organism>
<comment type="caution">
    <text evidence="1">The sequence shown here is derived from an EMBL/GenBank/DDBJ whole genome shotgun (WGS) entry which is preliminary data.</text>
</comment>
<dbReference type="Pfam" id="PF05728">
    <property type="entry name" value="UPF0227"/>
    <property type="match status" value="1"/>
</dbReference>
<evidence type="ECO:0000313" key="2">
    <source>
        <dbReference type="Proteomes" id="UP000285343"/>
    </source>
</evidence>
<evidence type="ECO:0000313" key="1">
    <source>
        <dbReference type="EMBL" id="RGV42247.1"/>
    </source>
</evidence>
<dbReference type="InterPro" id="IPR029470">
    <property type="entry name" value="PDDEXK_4"/>
</dbReference>
<dbReference type="InterPro" id="IPR029058">
    <property type="entry name" value="AB_hydrolase_fold"/>
</dbReference>
<reference evidence="1 2" key="1">
    <citation type="submission" date="2018-08" db="EMBL/GenBank/DDBJ databases">
        <title>A genome reference for cultivated species of the human gut microbiota.</title>
        <authorList>
            <person name="Zou Y."/>
            <person name="Xue W."/>
            <person name="Luo G."/>
        </authorList>
    </citation>
    <scope>NUCLEOTIDE SEQUENCE [LARGE SCALE GENOMIC DNA]</scope>
    <source>
        <strain evidence="1 2">AF14-42</strain>
    </source>
</reference>
<dbReference type="AlphaFoldDB" id="A0A412XGB0"/>
<dbReference type="Proteomes" id="UP000285343">
    <property type="component" value="Unassembled WGS sequence"/>
</dbReference>
<dbReference type="EMBL" id="QRZC01000010">
    <property type="protein sequence ID" value="RGV42247.1"/>
    <property type="molecule type" value="Genomic_DNA"/>
</dbReference>
<dbReference type="InterPro" id="IPR008886">
    <property type="entry name" value="UPF0227/Esterase_YqiA"/>
</dbReference>
<dbReference type="RefSeq" id="WP_016272791.1">
    <property type="nucleotide sequence ID" value="NZ_JADMRS010000064.1"/>
</dbReference>
<name>A0A412XGB0_BACUN</name>
<evidence type="ECO:0008006" key="3">
    <source>
        <dbReference type="Google" id="ProtNLM"/>
    </source>
</evidence>
<dbReference type="PANTHER" id="PTHR35602:SF3">
    <property type="entry name" value="ESTERASE YQIA"/>
    <property type="match status" value="1"/>
</dbReference>
<dbReference type="Gene3D" id="3.40.50.1820">
    <property type="entry name" value="alpha/beta hydrolase"/>
    <property type="match status" value="1"/>
</dbReference>
<sequence length="578" mass="67267">MKQKILYIHGLSSSGSSSTAKNLRMFCPNYEILSPDLPILPDEALDMLRSLCKKEHPNIIIGTSMGGMFAGQLRGYRKILVNPAFHVSEFMRTQIGVHEFLNPRQDGKTQYEITSELCDAYQAIEKCQFEDLSPFDQNKTYALFGKNDTLVHGHDEFIAHYKKDNARWFEGEHRLNFEITKDIVVPLIHKIMKEEIKEKLLSSPLFNLSLSSKELFHSNFLSWIGERYPDLFIAIFEELGCSVKWKSKAWKVKRELLNLDLCVQLCNGEHIPFVLENKVKSIPRKNQLDEYAAKLKPTPEDNLILLSLATEFPDKKDIEKEGKWKICSYKQLYEAITITISKNKKNDVEEPYHRALIEDYCLFIQSLHTLAQSWKVNEGDTFLLAKTNKEYCNELRIGDLQDKIWYSQLCVKLNQHLNDLLKVRTISGLNIEEIKGKETNSNKVYTNWGFTHGQGLLEAKVKIHNEYILLVQLQGDRYCRGIEWIREKPATHEEYWENTKNEKIPQSFFQFDDEAVEFPSICIDANKKIEARKHKDGTRTYNKYGDRFLYQSKKIQENATVSEVLNAIKEDIEKIISR</sequence>
<gene>
    <name evidence="1" type="ORF">DWW14_09415</name>
</gene>
<proteinExistence type="predicted"/>
<accession>A0A412XGB0</accession>
<dbReference type="PANTHER" id="PTHR35602">
    <property type="entry name" value="ESTERASE YQIA-RELATED"/>
    <property type="match status" value="1"/>
</dbReference>
<dbReference type="SUPFAM" id="SSF53474">
    <property type="entry name" value="alpha/beta-Hydrolases"/>
    <property type="match status" value="1"/>
</dbReference>
<dbReference type="Pfam" id="PF14281">
    <property type="entry name" value="PDDEXK_4"/>
    <property type="match status" value="1"/>
</dbReference>